<sequence>MTGPIWSEPLRPGSGTAAMTPGTTAGAAGAAGAAAGAAWPKPAMGAEAAASNRQKIGREARR</sequence>
<evidence type="ECO:0000313" key="2">
    <source>
        <dbReference type="EMBL" id="OBQ37922.1"/>
    </source>
</evidence>
<reference evidence="2 3" key="1">
    <citation type="submission" date="2015-09" db="EMBL/GenBank/DDBJ databases">
        <title>Aphanizomenon flos-aquae WA102.</title>
        <authorList>
            <person name="Driscoll C."/>
        </authorList>
    </citation>
    <scope>NUCLEOTIDE SEQUENCE [LARGE SCALE GENOMIC DNA]</scope>
    <source>
        <strain evidence="2">WA102</strain>
    </source>
</reference>
<feature type="region of interest" description="Disordered" evidence="1">
    <location>
        <begin position="1"/>
        <end position="62"/>
    </location>
</feature>
<dbReference type="Proteomes" id="UP000092093">
    <property type="component" value="Unassembled WGS sequence"/>
</dbReference>
<proteinExistence type="predicted"/>
<name>A0A1B7WLC2_APHFL</name>
<gene>
    <name evidence="2" type="ORF">AN484_24635</name>
</gene>
<protein>
    <submittedName>
        <fullName evidence="2">Uncharacterized protein</fullName>
    </submittedName>
</protein>
<comment type="caution">
    <text evidence="2">The sequence shown here is derived from an EMBL/GenBank/DDBJ whole genome shotgun (WGS) entry which is preliminary data.</text>
</comment>
<evidence type="ECO:0000313" key="3">
    <source>
        <dbReference type="Proteomes" id="UP000092093"/>
    </source>
</evidence>
<feature type="compositionally biased region" description="Low complexity" evidence="1">
    <location>
        <begin position="12"/>
        <end position="46"/>
    </location>
</feature>
<evidence type="ECO:0000256" key="1">
    <source>
        <dbReference type="SAM" id="MobiDB-lite"/>
    </source>
</evidence>
<accession>A0A1B7WLC2</accession>
<dbReference type="EMBL" id="LJOW01000244">
    <property type="protein sequence ID" value="OBQ37922.1"/>
    <property type="molecule type" value="Genomic_DNA"/>
</dbReference>
<dbReference type="AlphaFoldDB" id="A0A1B7WLC2"/>
<organism evidence="2 3">
    <name type="scientific">Aphanizomenon flos-aquae WA102</name>
    <dbReference type="NCBI Taxonomy" id="1710896"/>
    <lineage>
        <taxon>Bacteria</taxon>
        <taxon>Bacillati</taxon>
        <taxon>Cyanobacteriota</taxon>
        <taxon>Cyanophyceae</taxon>
        <taxon>Nostocales</taxon>
        <taxon>Aphanizomenonaceae</taxon>
        <taxon>Aphanizomenon</taxon>
    </lineage>
</organism>